<dbReference type="GO" id="GO:0004252">
    <property type="term" value="F:serine-type endopeptidase activity"/>
    <property type="evidence" value="ECO:0007669"/>
    <property type="project" value="UniProtKB-UniRule"/>
</dbReference>
<dbReference type="PRINTS" id="PR00722">
    <property type="entry name" value="CHYMOTRYPSIN"/>
</dbReference>
<dbReference type="Gene3D" id="2.40.10.10">
    <property type="entry name" value="Trypsin-like serine proteases"/>
    <property type="match status" value="2"/>
</dbReference>
<dbReference type="GO" id="GO:0005576">
    <property type="term" value="C:extracellular region"/>
    <property type="evidence" value="ECO:0007669"/>
    <property type="project" value="UniProtKB-SubCell"/>
</dbReference>
<organism evidence="15">
    <name type="scientific">Photinus pyralis</name>
    <name type="common">Common eastern firefly</name>
    <name type="synonym">Lampyris pyralis</name>
    <dbReference type="NCBI Taxonomy" id="7054"/>
    <lineage>
        <taxon>Eukaryota</taxon>
        <taxon>Metazoa</taxon>
        <taxon>Ecdysozoa</taxon>
        <taxon>Arthropoda</taxon>
        <taxon>Hexapoda</taxon>
        <taxon>Insecta</taxon>
        <taxon>Pterygota</taxon>
        <taxon>Neoptera</taxon>
        <taxon>Endopterygota</taxon>
        <taxon>Coleoptera</taxon>
        <taxon>Polyphaga</taxon>
        <taxon>Elateriformia</taxon>
        <taxon>Elateroidea</taxon>
        <taxon>Lampyridae</taxon>
        <taxon>Lampyrinae</taxon>
        <taxon>Photinus</taxon>
    </lineage>
</organism>
<keyword evidence="4 9" id="KW-0720">Serine protease</keyword>
<sequence length="403" mass="44661">MRGLWIFLNVAFVYSQTSKYESCRTPDGKLGECKAISQCHYISVMAEQSLSYSTIMFLKKSQCGFEGRNPKVCCMDEYDDNRKEDTLPTSEDGYMAGIPASSTKERPPVYPSVTKPDATFPVSSRSLLPDRSVCGTATENRIVGGQVAELDEFPWMALIEYRKPSGSGFHCGGVLISKRYILTAAHCVKGRDLPKTWQISNVRLGEYNTQTAKDCIPQSGYEYCSDPPLDVAVSEVVVHEMYDPFDQNQYHDIALLRLEYDVQFTTFIKPICLPTSEKLQGNYVGINMTVAGWGKTETKSESKVKLKLQVPVRSMDECGPVYSTKNVKLSKGQLCAGGIEGKDSCRGDSGGPLMTLYYVPSDYNWYATGVVSFGPSPCGVAGWPGVYTKVSEYIPWILKTIKA</sequence>
<keyword evidence="1 9" id="KW-0645">Protease</keyword>
<dbReference type="InterPro" id="IPR018114">
    <property type="entry name" value="TRYPSIN_HIS"/>
</dbReference>
<dbReference type="CDD" id="cd00190">
    <property type="entry name" value="Tryp_SPc"/>
    <property type="match status" value="1"/>
</dbReference>
<dbReference type="PROSITE" id="PS50240">
    <property type="entry name" value="TRYPSIN_DOM"/>
    <property type="match status" value="1"/>
</dbReference>
<evidence type="ECO:0000256" key="1">
    <source>
        <dbReference type="ARBA" id="ARBA00022670"/>
    </source>
</evidence>
<proteinExistence type="inferred from homology"/>
<dbReference type="GO" id="GO:0035008">
    <property type="term" value="P:positive regulation of melanization defense response"/>
    <property type="evidence" value="ECO:0007669"/>
    <property type="project" value="UniProtKB-ARBA"/>
</dbReference>
<keyword evidence="6" id="KW-1015">Disulfide bond</keyword>
<feature type="domain" description="Clip" evidence="14">
    <location>
        <begin position="22"/>
        <end position="74"/>
    </location>
</feature>
<comment type="domain">
    <text evidence="10">The clip domain consists of 35-55 residues which are 'knitted' together usually by 3 conserved disulfide bonds forming a clip-like compact structure.</text>
</comment>
<dbReference type="PANTHER" id="PTHR24256">
    <property type="entry name" value="TRYPTASE-RELATED"/>
    <property type="match status" value="1"/>
</dbReference>
<protein>
    <recommendedName>
        <fullName evidence="10">CLIP domain-containing serine protease</fullName>
        <ecNumber evidence="9">3.4.21.-</ecNumber>
    </recommendedName>
</protein>
<dbReference type="SMART" id="SM00680">
    <property type="entry name" value="CLIP"/>
    <property type="match status" value="1"/>
</dbReference>
<dbReference type="InterPro" id="IPR043504">
    <property type="entry name" value="Peptidase_S1_PA_chymotrypsin"/>
</dbReference>
<evidence type="ECO:0000256" key="6">
    <source>
        <dbReference type="ARBA" id="ARBA00023157"/>
    </source>
</evidence>
<reference evidence="15" key="1">
    <citation type="journal article" date="2016" name="Sci. Rep.">
        <title>Molecular characterization of firefly nuptial gifts: a multi-omics approach sheds light on postcopulatory sexual selection.</title>
        <authorList>
            <person name="Al-Wathiqui N."/>
            <person name="Fallon T.R."/>
            <person name="South A."/>
            <person name="Weng J.K."/>
            <person name="Lewis S.M."/>
        </authorList>
    </citation>
    <scope>NUCLEOTIDE SEQUENCE</scope>
</reference>
<keyword evidence="5" id="KW-0865">Zymogen</keyword>
<feature type="chain" id="PRO_5013118649" description="CLIP domain-containing serine protease" evidence="12">
    <location>
        <begin position="16"/>
        <end position="403"/>
    </location>
</feature>
<evidence type="ECO:0000256" key="8">
    <source>
        <dbReference type="ARBA" id="ARBA00024195"/>
    </source>
</evidence>
<evidence type="ECO:0000256" key="10">
    <source>
        <dbReference type="RuleBase" id="RU366078"/>
    </source>
</evidence>
<dbReference type="EMBL" id="GEZM01073843">
    <property type="protein sequence ID" value="JAV64787.1"/>
    <property type="molecule type" value="Transcribed_RNA"/>
</dbReference>
<evidence type="ECO:0000259" key="13">
    <source>
        <dbReference type="PROSITE" id="PS50240"/>
    </source>
</evidence>
<feature type="signal peptide" evidence="12">
    <location>
        <begin position="1"/>
        <end position="15"/>
    </location>
</feature>
<accession>A0A1Y1L107</accession>
<dbReference type="InterPro" id="IPR038565">
    <property type="entry name" value="CLIP_sf"/>
</dbReference>
<dbReference type="GO" id="GO:0006508">
    <property type="term" value="P:proteolysis"/>
    <property type="evidence" value="ECO:0007669"/>
    <property type="project" value="UniProtKB-KW"/>
</dbReference>
<evidence type="ECO:0000256" key="12">
    <source>
        <dbReference type="SAM" id="SignalP"/>
    </source>
</evidence>
<dbReference type="InterPro" id="IPR001254">
    <property type="entry name" value="Trypsin_dom"/>
</dbReference>
<evidence type="ECO:0000256" key="7">
    <source>
        <dbReference type="ARBA" id="ARBA00023180"/>
    </source>
</evidence>
<keyword evidence="2 12" id="KW-0732">Signal</keyword>
<evidence type="ECO:0000256" key="5">
    <source>
        <dbReference type="ARBA" id="ARBA00023145"/>
    </source>
</evidence>
<dbReference type="FunFam" id="2.40.10.10:FF:000028">
    <property type="entry name" value="Serine protease easter"/>
    <property type="match status" value="1"/>
</dbReference>
<evidence type="ECO:0000256" key="11">
    <source>
        <dbReference type="SAM" id="MobiDB-lite"/>
    </source>
</evidence>
<evidence type="ECO:0000313" key="15">
    <source>
        <dbReference type="EMBL" id="JAV64787.1"/>
    </source>
</evidence>
<dbReference type="SUPFAM" id="SSF50494">
    <property type="entry name" value="Trypsin-like serine proteases"/>
    <property type="match status" value="1"/>
</dbReference>
<keyword evidence="7" id="KW-0325">Glycoprotein</keyword>
<dbReference type="PROSITE" id="PS00134">
    <property type="entry name" value="TRYPSIN_HIS"/>
    <property type="match status" value="1"/>
</dbReference>
<dbReference type="InterPro" id="IPR033116">
    <property type="entry name" value="TRYPSIN_SER"/>
</dbReference>
<dbReference type="InterPro" id="IPR009003">
    <property type="entry name" value="Peptidase_S1_PA"/>
</dbReference>
<dbReference type="Gene3D" id="3.30.1640.30">
    <property type="match status" value="1"/>
</dbReference>
<evidence type="ECO:0000256" key="4">
    <source>
        <dbReference type="ARBA" id="ARBA00022825"/>
    </source>
</evidence>
<dbReference type="PROSITE" id="PS51888">
    <property type="entry name" value="CLIP"/>
    <property type="match status" value="1"/>
</dbReference>
<evidence type="ECO:0000256" key="2">
    <source>
        <dbReference type="ARBA" id="ARBA00022729"/>
    </source>
</evidence>
<comment type="similarity">
    <text evidence="8 10">Belongs to the peptidase S1 family. CLIP subfamily.</text>
</comment>
<evidence type="ECO:0000259" key="14">
    <source>
        <dbReference type="PROSITE" id="PS51888"/>
    </source>
</evidence>
<dbReference type="SMART" id="SM00020">
    <property type="entry name" value="Tryp_SPc"/>
    <property type="match status" value="1"/>
</dbReference>
<feature type="region of interest" description="Disordered" evidence="11">
    <location>
        <begin position="85"/>
        <end position="110"/>
    </location>
</feature>
<dbReference type="InterPro" id="IPR022700">
    <property type="entry name" value="CLIP"/>
</dbReference>
<dbReference type="AlphaFoldDB" id="A0A1Y1L107"/>
<dbReference type="FunFam" id="3.30.1640.30:FF:000001">
    <property type="entry name" value="Serine protease 7"/>
    <property type="match status" value="1"/>
</dbReference>
<dbReference type="PROSITE" id="PS00135">
    <property type="entry name" value="TRYPSIN_SER"/>
    <property type="match status" value="1"/>
</dbReference>
<dbReference type="Pfam" id="PF12032">
    <property type="entry name" value="CLIP"/>
    <property type="match status" value="1"/>
</dbReference>
<dbReference type="InterPro" id="IPR001314">
    <property type="entry name" value="Peptidase_S1A"/>
</dbReference>
<evidence type="ECO:0000256" key="3">
    <source>
        <dbReference type="ARBA" id="ARBA00022801"/>
    </source>
</evidence>
<dbReference type="InterPro" id="IPR051487">
    <property type="entry name" value="Ser/Thr_Proteases_Immune/Dev"/>
</dbReference>
<feature type="domain" description="Peptidase S1" evidence="13">
    <location>
        <begin position="142"/>
        <end position="402"/>
    </location>
</feature>
<dbReference type="Pfam" id="PF00089">
    <property type="entry name" value="Trypsin"/>
    <property type="match status" value="1"/>
</dbReference>
<keyword evidence="3 9" id="KW-0378">Hydrolase</keyword>
<evidence type="ECO:0000256" key="9">
    <source>
        <dbReference type="RuleBase" id="RU363034"/>
    </source>
</evidence>
<name>A0A1Y1L107_PHOPY</name>
<dbReference type="EC" id="3.4.21.-" evidence="9"/>
<dbReference type="FunFam" id="2.40.10.10:FF:000084">
    <property type="entry name" value="Serine protease easter"/>
    <property type="match status" value="1"/>
</dbReference>
<comment type="subcellular location">
    <subcellularLocation>
        <location evidence="10">Secreted</location>
    </subcellularLocation>
</comment>
<keyword evidence="10" id="KW-0964">Secreted</keyword>